<dbReference type="Pfam" id="PF14252">
    <property type="entry name" value="DUF4347"/>
    <property type="match status" value="1"/>
</dbReference>
<feature type="region of interest" description="Disordered" evidence="1">
    <location>
        <begin position="655"/>
        <end position="711"/>
    </location>
</feature>
<dbReference type="InterPro" id="IPR025592">
    <property type="entry name" value="DUF4347"/>
</dbReference>
<evidence type="ECO:0000259" key="2">
    <source>
        <dbReference type="Pfam" id="PF13448"/>
    </source>
</evidence>
<evidence type="ECO:0000259" key="3">
    <source>
        <dbReference type="Pfam" id="PF14252"/>
    </source>
</evidence>
<evidence type="ECO:0000313" key="5">
    <source>
        <dbReference type="Proteomes" id="UP000481033"/>
    </source>
</evidence>
<dbReference type="Proteomes" id="UP000481033">
    <property type="component" value="Unassembled WGS sequence"/>
</dbReference>
<keyword evidence="5" id="KW-1185">Reference proteome</keyword>
<name>A0A6M0RFG9_9CYAN</name>
<reference evidence="4 5" key="1">
    <citation type="journal article" date="2020" name="Microb. Ecol.">
        <title>Ecogenomics of the Marine Benthic Filamentous Cyanobacterium Adonisia.</title>
        <authorList>
            <person name="Walter J.M."/>
            <person name="Coutinho F.H."/>
            <person name="Leomil L."/>
            <person name="Hargreaves P.I."/>
            <person name="Campeao M.E."/>
            <person name="Vieira V.V."/>
            <person name="Silva B.S."/>
            <person name="Fistarol G.O."/>
            <person name="Salomon P.S."/>
            <person name="Sawabe T."/>
            <person name="Mino S."/>
            <person name="Hosokawa M."/>
            <person name="Miyashita H."/>
            <person name="Maruyama F."/>
            <person name="van Verk M.C."/>
            <person name="Dutilh B.E."/>
            <person name="Thompson C.C."/>
            <person name="Thompson F.L."/>
        </authorList>
    </citation>
    <scope>NUCLEOTIDE SEQUENCE [LARGE SCALE GENOMIC DNA]</scope>
    <source>
        <strain evidence="4 5">CCMR0081</strain>
    </source>
</reference>
<protein>
    <submittedName>
        <fullName evidence="4">DUF4347 domain-containing protein</fullName>
    </submittedName>
</protein>
<organism evidence="4 5">
    <name type="scientific">Adonisia turfae CCMR0081</name>
    <dbReference type="NCBI Taxonomy" id="2292702"/>
    <lineage>
        <taxon>Bacteria</taxon>
        <taxon>Bacillati</taxon>
        <taxon>Cyanobacteriota</taxon>
        <taxon>Adonisia</taxon>
        <taxon>Adonisia turfae</taxon>
    </lineage>
</organism>
<evidence type="ECO:0000313" key="4">
    <source>
        <dbReference type="EMBL" id="NEZ54650.1"/>
    </source>
</evidence>
<dbReference type="RefSeq" id="WP_163696294.1">
    <property type="nucleotide sequence ID" value="NZ_QXHD01000003.1"/>
</dbReference>
<evidence type="ECO:0000256" key="1">
    <source>
        <dbReference type="SAM" id="MobiDB-lite"/>
    </source>
</evidence>
<dbReference type="AlphaFoldDB" id="A0A6M0RFG9"/>
<feature type="domain" description="DUF4347" evidence="3">
    <location>
        <begin position="36"/>
        <end position="184"/>
    </location>
</feature>
<gene>
    <name evidence="4" type="ORF">DXZ20_02865</name>
</gene>
<feature type="compositionally biased region" description="Pro residues" evidence="1">
    <location>
        <begin position="668"/>
        <end position="677"/>
    </location>
</feature>
<dbReference type="EMBL" id="QXHD01000003">
    <property type="protein sequence ID" value="NEZ54650.1"/>
    <property type="molecule type" value="Genomic_DNA"/>
</dbReference>
<dbReference type="InterPro" id="IPR025193">
    <property type="entry name" value="DUF4114"/>
</dbReference>
<proteinExistence type="predicted"/>
<dbReference type="SUPFAM" id="SSF89372">
    <property type="entry name" value="Fucose-specific lectin"/>
    <property type="match status" value="1"/>
</dbReference>
<comment type="caution">
    <text evidence="4">The sequence shown here is derived from an EMBL/GenBank/DDBJ whole genome shotgun (WGS) entry which is preliminary data.</text>
</comment>
<feature type="domain" description="DUF4114" evidence="2">
    <location>
        <begin position="933"/>
        <end position="993"/>
    </location>
</feature>
<sequence length="996" mass="107300">MPLLNVLTHTRIVDVVNPRVSVACRRGKTSITPKTVIFDPHIDNLNLLLDGLQANVQAYVLTKERDGIEQITTFLQQNPTHDLTLIGHGFPGGMGLGSATLELHNLDDYAQQLERWFASTNQAKLTLMACNVAQDNVGQDFIQRLTEITSATIIASAKVLGNGEWLPVANSLFTPETLQGYQGTLAWTQVGSGAISQDIANDFDIELDSQGRPYIIFQDGGNDLKLTVKQFNGVDWVTVGTPGFPGGNASFAGLEFDSNDTPYVVFKDSANRNRASVMKFDGNDWVYVGRPGFSAGGLKDISLTFDGDRAYIAYTDRNQDGRATVQTFNGTTWVNVGQPGFSSGEIEAADLNVDGNGVPYIAYLSASGRTNRVTVQRFINGQWSVVGTEAFSIGAESYAPDIEFDNNNVPYVVYRARGNGEGNKAIVERFNGTDWVQVGNNNASTAGGFHPDIEFDNNNVLHLAIVDQAKKDKVSVRVLENDTWVYLGDSGFSIGPMNFPDLEFDVNNIPYVLYRETFDAEGAIVKGAVVKRLGEPPEVVDEIAPVLESIRRKAPTDEVVSGDTVVFEVTFSEAVTNVGLEDFVINGDPTATIDSVTAIDSTRYEISVTVNASAPPNNIVGIDLAGNPDITDIVGNGLTLREPTIDEVYTITEPELPDPVEEEEEPVVPEPPVPDPEVPVTNPDPEEPSEEPPTAGPDNGNDDSPPLNGLLTVLPSTNGVEVTELGNDNTIRLTFLQGTITEVKDVMVFGAGTSPTDFGEPIGQFSLLNYNELAMNTLPLFTVDSDRIDPGEQLQFAIRDNGQTLFATSSSVSDSEVLLDFSNGVSLSVELATATVNTNLLVNDAQSIDLTAQSSELAMSFSVYREAAMDNTIDFYTTDFANGGIIDTFTGQTLMPGDVGYEEAAIANRLNINLSGTNGQTNTFEASLTGGLHLGIFVIIDGIDPTVDEVVFSHSGANTGNNDHIKHLGDNAFGIEDQAGLGDRDFDDVVVRFSTI</sequence>
<feature type="compositionally biased region" description="Acidic residues" evidence="1">
    <location>
        <begin position="655"/>
        <end position="667"/>
    </location>
</feature>
<accession>A0A6M0RFG9</accession>
<dbReference type="Pfam" id="PF13448">
    <property type="entry name" value="DUF4114"/>
    <property type="match status" value="1"/>
</dbReference>